<dbReference type="Gene3D" id="3.30.160.270">
    <property type="match status" value="1"/>
</dbReference>
<sequence>LLNNLQEEVDIDRRAEIIRKLGECPTPEVIKTLWTLRNNIESEDPFVQYEINLSLHKLLKNPDINISFFLANFEIFQPREENKEALKMLIDGNTIEEFFLRDNQTFKKDFNKLMRSIFNGKINPYIGKDGLTNVWNRIQEIKRQEEANRLILELLSKLKVCQIDLKEIDLNKYPTVNIPTIIQVEIARKYGLDGIITLRDRDFNGSNYPFVYSPAFFVQSLEHNLSPEEFKEKITKKTQAKMIEKLSILLQGETSQTGQQEPNANLLFEEKLPLFKGWKIEQFEILCSQNNLTSATVIICHEDGQSRHQESAFQTGSINALFTAFDKALSHIVEIKHQLQSIYIANLEPGKEGSVTAKSIVKYGTEEVTTIYTHKNIIKAYFFAYLKAIIAIYAPDEYLPDNHNEQELMSLYRIGRRNFSRLNFSHVDLRDRDNEANLSDAILKECDLSHANLSCMNLTKADLTGAILSHANLSHANLTEANLTDIRLDESNQTLFKGTILTNTTLPEIKLTISGEPRIHQVIQLLNQMNVTKDNHKIVAVHSMITPEWWNSDQGRRFWEVNQELVTKGIPIQRVFILPEYSTNEHLIILEEQKKSGVEVRFLCHFNAQNIDCHDWSKTNLMVVENISVARNSFTTRMIINEKDENGYISFQSRNIKTDKEMFTSIWEKAEVFEDNEVVCANNALTEL</sequence>
<evidence type="ECO:0000313" key="4">
    <source>
        <dbReference type="Proteomes" id="UP000003781"/>
    </source>
</evidence>
<dbReference type="Gene3D" id="2.160.20.80">
    <property type="entry name" value="E3 ubiquitin-protein ligase SopA"/>
    <property type="match status" value="1"/>
</dbReference>
<dbReference type="Proteomes" id="UP000003781">
    <property type="component" value="Unassembled WGS sequence"/>
</dbReference>
<feature type="domain" description="2-isopropylmalate synthase LeuA allosteric (dimerisation)" evidence="2">
    <location>
        <begin position="266"/>
        <end position="389"/>
    </location>
</feature>
<comment type="caution">
    <text evidence="3">The sequence shown here is derived from an EMBL/GenBank/DDBJ whole genome shotgun (WGS) entry which is preliminary data.</text>
</comment>
<proteinExistence type="predicted"/>
<evidence type="ECO:0000256" key="1">
    <source>
        <dbReference type="ARBA" id="ARBA00022679"/>
    </source>
</evidence>
<name>A3IYT4_9CHRO</name>
<dbReference type="GO" id="GO:0009098">
    <property type="term" value="P:L-leucine biosynthetic process"/>
    <property type="evidence" value="ECO:0007669"/>
    <property type="project" value="InterPro"/>
</dbReference>
<evidence type="ECO:0000259" key="2">
    <source>
        <dbReference type="Pfam" id="PF08502"/>
    </source>
</evidence>
<keyword evidence="4" id="KW-1185">Reference proteome</keyword>
<dbReference type="InterPro" id="IPR013709">
    <property type="entry name" value="2-isopropylmalate_synth_dimer"/>
</dbReference>
<organism evidence="3 4">
    <name type="scientific">Crocosphaera chwakensis CCY0110</name>
    <dbReference type="NCBI Taxonomy" id="391612"/>
    <lineage>
        <taxon>Bacteria</taxon>
        <taxon>Bacillati</taxon>
        <taxon>Cyanobacteriota</taxon>
        <taxon>Cyanophyceae</taxon>
        <taxon>Oscillatoriophycideae</taxon>
        <taxon>Chroococcales</taxon>
        <taxon>Aphanothecaceae</taxon>
        <taxon>Crocosphaera</taxon>
        <taxon>Crocosphaera chwakensis</taxon>
    </lineage>
</organism>
<dbReference type="Pfam" id="PF08502">
    <property type="entry name" value="LeuA_dimer"/>
    <property type="match status" value="1"/>
</dbReference>
<protein>
    <submittedName>
        <fullName evidence="3">Pentapeptide repeat</fullName>
    </submittedName>
</protein>
<reference evidence="3 4" key="1">
    <citation type="submission" date="2007-03" db="EMBL/GenBank/DDBJ databases">
        <authorList>
            <person name="Stal L."/>
            <person name="Ferriera S."/>
            <person name="Johnson J."/>
            <person name="Kravitz S."/>
            <person name="Beeson K."/>
            <person name="Sutton G."/>
            <person name="Rogers Y.-H."/>
            <person name="Friedman R."/>
            <person name="Frazier M."/>
            <person name="Venter J.C."/>
        </authorList>
    </citation>
    <scope>NUCLEOTIDE SEQUENCE [LARGE SCALE GENOMIC DNA]</scope>
    <source>
        <strain evidence="3 4">CCY0110</strain>
    </source>
</reference>
<dbReference type="EMBL" id="AAXW01000087">
    <property type="protein sequence ID" value="EAZ88375.1"/>
    <property type="molecule type" value="Genomic_DNA"/>
</dbReference>
<dbReference type="PANTHER" id="PTHR14136:SF17">
    <property type="entry name" value="BTB_POZ DOMAIN-CONTAINING PROTEIN KCTD9"/>
    <property type="match status" value="1"/>
</dbReference>
<gene>
    <name evidence="3" type="ORF">CY0110_04383</name>
</gene>
<dbReference type="RefSeq" id="WP_008278550.1">
    <property type="nucleotide sequence ID" value="NZ_AAXW01000087.1"/>
</dbReference>
<dbReference type="OrthoDB" id="451454at2"/>
<dbReference type="GO" id="GO:0003852">
    <property type="term" value="F:2-isopropylmalate synthase activity"/>
    <property type="evidence" value="ECO:0007669"/>
    <property type="project" value="InterPro"/>
</dbReference>
<dbReference type="eggNOG" id="COG1357">
    <property type="taxonomic scope" value="Bacteria"/>
</dbReference>
<dbReference type="SUPFAM" id="SSF141571">
    <property type="entry name" value="Pentapeptide repeat-like"/>
    <property type="match status" value="1"/>
</dbReference>
<dbReference type="Pfam" id="PF00805">
    <property type="entry name" value="Pentapeptide"/>
    <property type="match status" value="1"/>
</dbReference>
<dbReference type="InterPro" id="IPR036230">
    <property type="entry name" value="LeuA_allosteric_dom_sf"/>
</dbReference>
<dbReference type="PANTHER" id="PTHR14136">
    <property type="entry name" value="BTB_POZ DOMAIN-CONTAINING PROTEIN KCTD9"/>
    <property type="match status" value="1"/>
</dbReference>
<dbReference type="AlphaFoldDB" id="A3IYT4"/>
<dbReference type="InterPro" id="IPR001646">
    <property type="entry name" value="5peptide_repeat"/>
</dbReference>
<accession>A3IYT4</accession>
<dbReference type="InterPro" id="IPR051082">
    <property type="entry name" value="Pentapeptide-BTB/POZ_domain"/>
</dbReference>
<keyword evidence="1" id="KW-0808">Transferase</keyword>
<evidence type="ECO:0000313" key="3">
    <source>
        <dbReference type="EMBL" id="EAZ88375.1"/>
    </source>
</evidence>
<feature type="non-terminal residue" evidence="3">
    <location>
        <position position="1"/>
    </location>
</feature>